<dbReference type="PANTHER" id="PTHR35896">
    <property type="entry name" value="IG-LIKE DOMAIN-CONTAINING PROTEIN"/>
    <property type="match status" value="1"/>
</dbReference>
<keyword evidence="2" id="KW-0472">Membrane</keyword>
<organism evidence="3 4">
    <name type="scientific">Cochliobolus heterostrophus (strain C5 / ATCC 48332 / race O)</name>
    <name type="common">Southern corn leaf blight fungus</name>
    <name type="synonym">Bipolaris maydis</name>
    <dbReference type="NCBI Taxonomy" id="701091"/>
    <lineage>
        <taxon>Eukaryota</taxon>
        <taxon>Fungi</taxon>
        <taxon>Dikarya</taxon>
        <taxon>Ascomycota</taxon>
        <taxon>Pezizomycotina</taxon>
        <taxon>Dothideomycetes</taxon>
        <taxon>Pleosporomycetidae</taxon>
        <taxon>Pleosporales</taxon>
        <taxon>Pleosporineae</taxon>
        <taxon>Pleosporaceae</taxon>
        <taxon>Bipolaris</taxon>
    </lineage>
</organism>
<name>M2T0Z1_COCH5</name>
<dbReference type="OrthoDB" id="3501153at2759"/>
<dbReference type="PANTHER" id="PTHR35896:SF3">
    <property type="entry name" value="MAJOR FACILITATOR SUPERFAMILY TRANSPORTER"/>
    <property type="match status" value="1"/>
</dbReference>
<evidence type="ECO:0000313" key="3">
    <source>
        <dbReference type="EMBL" id="EMD91265.1"/>
    </source>
</evidence>
<sequence>MRSLTSRIPLVFQNNDRGNFMHSSEESGGLLSETIDPETTSSETRRGTSTVNIVVIFLISTSLVGVLAWLSMATRSQIDKLTGPARSPTDCGNNYTTAIAAGCIFDFTAVKWMAPECHNATLSKSLASKVPKPMFFLSKNLTEPLSEDPLEISQHDQIWSHHEYHAIHCTYMLQLAATAAVMVSSGHHNVFLNSFSANADHIAHCSRALSNPVPDLRSVHIPRPGSALHCNIVSL</sequence>
<accession>M2T0Z1</accession>
<feature type="region of interest" description="Disordered" evidence="1">
    <location>
        <begin position="19"/>
        <end position="44"/>
    </location>
</feature>
<evidence type="ECO:0000256" key="1">
    <source>
        <dbReference type="SAM" id="MobiDB-lite"/>
    </source>
</evidence>
<feature type="transmembrane region" description="Helical" evidence="2">
    <location>
        <begin position="51"/>
        <end position="70"/>
    </location>
</feature>
<keyword evidence="2" id="KW-0812">Transmembrane</keyword>
<dbReference type="EMBL" id="KB445576">
    <property type="protein sequence ID" value="EMD91265.1"/>
    <property type="molecule type" value="Genomic_DNA"/>
</dbReference>
<keyword evidence="4" id="KW-1185">Reference proteome</keyword>
<evidence type="ECO:0000313" key="4">
    <source>
        <dbReference type="Proteomes" id="UP000016936"/>
    </source>
</evidence>
<proteinExistence type="predicted"/>
<dbReference type="HOGENOM" id="CLU_1180115_0_0_1"/>
<feature type="compositionally biased region" description="Low complexity" evidence="1">
    <location>
        <begin position="26"/>
        <end position="44"/>
    </location>
</feature>
<reference evidence="3 4" key="1">
    <citation type="journal article" date="2012" name="PLoS Pathog.">
        <title>Diverse lifestyles and strategies of plant pathogenesis encoded in the genomes of eighteen Dothideomycetes fungi.</title>
        <authorList>
            <person name="Ohm R.A."/>
            <person name="Feau N."/>
            <person name="Henrissat B."/>
            <person name="Schoch C.L."/>
            <person name="Horwitz B.A."/>
            <person name="Barry K.W."/>
            <person name="Condon B.J."/>
            <person name="Copeland A.C."/>
            <person name="Dhillon B."/>
            <person name="Glaser F."/>
            <person name="Hesse C.N."/>
            <person name="Kosti I."/>
            <person name="LaButti K."/>
            <person name="Lindquist E.A."/>
            <person name="Lucas S."/>
            <person name="Salamov A.A."/>
            <person name="Bradshaw R.E."/>
            <person name="Ciuffetti L."/>
            <person name="Hamelin R.C."/>
            <person name="Kema G.H.J."/>
            <person name="Lawrence C."/>
            <person name="Scott J.A."/>
            <person name="Spatafora J.W."/>
            <person name="Turgeon B.G."/>
            <person name="de Wit P.J.G.M."/>
            <person name="Zhong S."/>
            <person name="Goodwin S.B."/>
            <person name="Grigoriev I.V."/>
        </authorList>
    </citation>
    <scope>NUCLEOTIDE SEQUENCE [LARGE SCALE GENOMIC DNA]</scope>
    <source>
        <strain evidence="4">C5 / ATCC 48332 / race O</strain>
    </source>
</reference>
<gene>
    <name evidence="3" type="ORF">COCHEDRAFT_1021361</name>
</gene>
<reference evidence="4" key="2">
    <citation type="journal article" date="2013" name="PLoS Genet.">
        <title>Comparative genome structure, secondary metabolite, and effector coding capacity across Cochliobolus pathogens.</title>
        <authorList>
            <person name="Condon B.J."/>
            <person name="Leng Y."/>
            <person name="Wu D."/>
            <person name="Bushley K.E."/>
            <person name="Ohm R.A."/>
            <person name="Otillar R."/>
            <person name="Martin J."/>
            <person name="Schackwitz W."/>
            <person name="Grimwood J."/>
            <person name="MohdZainudin N."/>
            <person name="Xue C."/>
            <person name="Wang R."/>
            <person name="Manning V.A."/>
            <person name="Dhillon B."/>
            <person name="Tu Z.J."/>
            <person name="Steffenson B.J."/>
            <person name="Salamov A."/>
            <person name="Sun H."/>
            <person name="Lowry S."/>
            <person name="LaButti K."/>
            <person name="Han J."/>
            <person name="Copeland A."/>
            <person name="Lindquist E."/>
            <person name="Barry K."/>
            <person name="Schmutz J."/>
            <person name="Baker S.E."/>
            <person name="Ciuffetti L.M."/>
            <person name="Grigoriev I.V."/>
            <person name="Zhong S."/>
            <person name="Turgeon B.G."/>
        </authorList>
    </citation>
    <scope>NUCLEOTIDE SEQUENCE [LARGE SCALE GENOMIC DNA]</scope>
    <source>
        <strain evidence="4">C5 / ATCC 48332 / race O</strain>
    </source>
</reference>
<dbReference type="AlphaFoldDB" id="M2T0Z1"/>
<evidence type="ECO:0000256" key="2">
    <source>
        <dbReference type="SAM" id="Phobius"/>
    </source>
</evidence>
<dbReference type="STRING" id="701091.M2T0Z1"/>
<dbReference type="InterPro" id="IPR053008">
    <property type="entry name" value="Phomopsin_biosynth_assoc"/>
</dbReference>
<protein>
    <submittedName>
        <fullName evidence="3">Uncharacterized protein</fullName>
    </submittedName>
</protein>
<dbReference type="Proteomes" id="UP000016936">
    <property type="component" value="Unassembled WGS sequence"/>
</dbReference>
<keyword evidence="2" id="KW-1133">Transmembrane helix</keyword>